<dbReference type="Gene3D" id="2.30.30.110">
    <property type="match status" value="1"/>
</dbReference>
<dbReference type="Pfam" id="PF02452">
    <property type="entry name" value="PemK_toxin"/>
    <property type="match status" value="1"/>
</dbReference>
<protein>
    <submittedName>
        <fullName evidence="1">10482_t:CDS:1</fullName>
    </submittedName>
</protein>
<dbReference type="InterPro" id="IPR011067">
    <property type="entry name" value="Plasmid_toxin/cell-grow_inhib"/>
</dbReference>
<dbReference type="PANTHER" id="PTHR33988">
    <property type="entry name" value="ENDORIBONUCLEASE MAZF-RELATED"/>
    <property type="match status" value="1"/>
</dbReference>
<sequence>MKKKPESINNFSKIPHAIRYGEVYRARLDDAEGYEQKGDKKTGMRPVVVVSNNRQNIKRKVVVVVPFTTKKLDKIYPFQVRIYFRGQHGKAKCEQVRAITIEKFEKKLGELNEKEMNEIEEKLITVLNLDSYIERKLKERLQDFLL</sequence>
<proteinExistence type="predicted"/>
<dbReference type="PANTHER" id="PTHR33988:SF1">
    <property type="entry name" value="ENDORIBONUCLEASE MAZF7-RELATED"/>
    <property type="match status" value="1"/>
</dbReference>
<name>A0ABM8VWN7_GIGMA</name>
<evidence type="ECO:0000313" key="2">
    <source>
        <dbReference type="Proteomes" id="UP000789901"/>
    </source>
</evidence>
<keyword evidence="2" id="KW-1185">Reference proteome</keyword>
<gene>
    <name evidence="1" type="ORF">GMARGA_LOCUS500</name>
</gene>
<reference evidence="1 2" key="1">
    <citation type="submission" date="2021-06" db="EMBL/GenBank/DDBJ databases">
        <authorList>
            <person name="Kallberg Y."/>
            <person name="Tangrot J."/>
            <person name="Rosling A."/>
        </authorList>
    </citation>
    <scope>NUCLEOTIDE SEQUENCE [LARGE SCALE GENOMIC DNA]</scope>
    <source>
        <strain evidence="1 2">120-4 pot B 10/14</strain>
    </source>
</reference>
<dbReference type="InterPro" id="IPR003477">
    <property type="entry name" value="PemK-like"/>
</dbReference>
<organism evidence="1 2">
    <name type="scientific">Gigaspora margarita</name>
    <dbReference type="NCBI Taxonomy" id="4874"/>
    <lineage>
        <taxon>Eukaryota</taxon>
        <taxon>Fungi</taxon>
        <taxon>Fungi incertae sedis</taxon>
        <taxon>Mucoromycota</taxon>
        <taxon>Glomeromycotina</taxon>
        <taxon>Glomeromycetes</taxon>
        <taxon>Diversisporales</taxon>
        <taxon>Gigasporaceae</taxon>
        <taxon>Gigaspora</taxon>
    </lineage>
</organism>
<dbReference type="Proteomes" id="UP000789901">
    <property type="component" value="Unassembled WGS sequence"/>
</dbReference>
<accession>A0ABM8VWN7</accession>
<evidence type="ECO:0000313" key="1">
    <source>
        <dbReference type="EMBL" id="CAG8465109.1"/>
    </source>
</evidence>
<dbReference type="SUPFAM" id="SSF50118">
    <property type="entry name" value="Cell growth inhibitor/plasmid maintenance toxic component"/>
    <property type="match status" value="1"/>
</dbReference>
<dbReference type="EMBL" id="CAJVQB010000086">
    <property type="protein sequence ID" value="CAG8465109.1"/>
    <property type="molecule type" value="Genomic_DNA"/>
</dbReference>
<comment type="caution">
    <text evidence="1">The sequence shown here is derived from an EMBL/GenBank/DDBJ whole genome shotgun (WGS) entry which is preliminary data.</text>
</comment>